<feature type="domain" description="GPI inositol-deacylase PGAP1-like alpha/beta" evidence="3">
    <location>
        <begin position="153"/>
        <end position="216"/>
    </location>
</feature>
<gene>
    <name evidence="4" type="primary">ABSGL_07598.1 scaffold 8901</name>
</gene>
<dbReference type="InterPro" id="IPR012908">
    <property type="entry name" value="PGAP1-ab_dom-like"/>
</dbReference>
<comment type="subcellular location">
    <subcellularLocation>
        <location evidence="1">Endoplasmic reticulum membrane</location>
    </subcellularLocation>
</comment>
<keyword evidence="1" id="KW-0378">Hydrolase</keyword>
<feature type="compositionally biased region" description="Polar residues" evidence="2">
    <location>
        <begin position="223"/>
        <end position="233"/>
    </location>
</feature>
<dbReference type="InParanoid" id="A0A168P6P8"/>
<dbReference type="PANTHER" id="PTHR11440">
    <property type="entry name" value="LECITHIN-CHOLESTEROL ACYLTRANSFERASE-RELATED"/>
    <property type="match status" value="1"/>
</dbReference>
<comment type="function">
    <text evidence="1">Involved in inositol deacylation of GPI-anchored proteins which plays important roles in the quality control and ER-associated degradation of GPI-anchored proteins.</text>
</comment>
<dbReference type="STRING" id="4829.A0A168P6P8"/>
<keyword evidence="1" id="KW-0256">Endoplasmic reticulum</keyword>
<organism evidence="4">
    <name type="scientific">Absidia glauca</name>
    <name type="common">Pin mould</name>
    <dbReference type="NCBI Taxonomy" id="4829"/>
    <lineage>
        <taxon>Eukaryota</taxon>
        <taxon>Fungi</taxon>
        <taxon>Fungi incertae sedis</taxon>
        <taxon>Mucoromycota</taxon>
        <taxon>Mucoromycotina</taxon>
        <taxon>Mucoromycetes</taxon>
        <taxon>Mucorales</taxon>
        <taxon>Cunninghamellaceae</taxon>
        <taxon>Absidia</taxon>
    </lineage>
</organism>
<dbReference type="SUPFAM" id="SSF53474">
    <property type="entry name" value="alpha/beta-Hydrolases"/>
    <property type="match status" value="1"/>
</dbReference>
<dbReference type="EMBL" id="LT553594">
    <property type="protein sequence ID" value="SAM01848.1"/>
    <property type="molecule type" value="Genomic_DNA"/>
</dbReference>
<dbReference type="InterPro" id="IPR029058">
    <property type="entry name" value="AB_hydrolase_fold"/>
</dbReference>
<dbReference type="Gene3D" id="3.40.50.1820">
    <property type="entry name" value="alpha/beta hydrolase"/>
    <property type="match status" value="1"/>
</dbReference>
<dbReference type="GO" id="GO:0016788">
    <property type="term" value="F:hydrolase activity, acting on ester bonds"/>
    <property type="evidence" value="ECO:0007669"/>
    <property type="project" value="InterPro"/>
</dbReference>
<reference evidence="4" key="1">
    <citation type="submission" date="2016-04" db="EMBL/GenBank/DDBJ databases">
        <authorList>
            <person name="Evans L.H."/>
            <person name="Alamgir A."/>
            <person name="Owens N."/>
            <person name="Weber N.D."/>
            <person name="Virtaneva K."/>
            <person name="Barbian K."/>
            <person name="Babar A."/>
            <person name="Rosenke K."/>
        </authorList>
    </citation>
    <scope>NUCLEOTIDE SEQUENCE [LARGE SCALE GENOMIC DNA]</scope>
    <source>
        <strain evidence="4">CBS 101.48</strain>
    </source>
</reference>
<proteinExistence type="inferred from homology"/>
<dbReference type="Proteomes" id="UP000078561">
    <property type="component" value="Unassembled WGS sequence"/>
</dbReference>
<evidence type="ECO:0000313" key="5">
    <source>
        <dbReference type="Proteomes" id="UP000078561"/>
    </source>
</evidence>
<dbReference type="AlphaFoldDB" id="A0A168P6P8"/>
<dbReference type="Pfam" id="PF07819">
    <property type="entry name" value="PGAP1"/>
    <property type="match status" value="1"/>
</dbReference>
<dbReference type="EC" id="3.1.-.-" evidence="1"/>
<sequence>MTTLPLYTLLHDYLHHCWNVTSITSSIVSVRDSLFSSNMDKPKKKVETAALYPTHVKELSHVADFFTPSNNDHCQTPSHRGLFSSVTPHYRAPRKPIVLCHGLYGFDRMGPEHLPSFQVHYWNEIEKALCDLGAKVIVTRVPKTESISTRAYALHSILSSFMADKEVNFIAHSMGGLDCRYLLSHVKQRSYRVSSLTTVCTPHRGSPVMDWFRDKIGVAQSSSTLQTAPSLTNSSSSSSSMVNDLSHSGLRRSDDQLYQGLDIKTPQQQHILARWLDTPAYGNLTTDYCTQHFNPTTPDDPAVSYYSYTAKSMPRGSSLLDLPGQLVQQIEGDNDGVISVESGKWGQHVKTIDDADHWDFTGKSVVPYRWRARPSSDFDRSLFYVELANHLYEQGH</sequence>
<dbReference type="OrthoDB" id="5592486at2759"/>
<keyword evidence="1" id="KW-0472">Membrane</keyword>
<protein>
    <recommendedName>
        <fullName evidence="1">GPI inositol-deacylase</fullName>
        <ecNumber evidence="1">3.1.-.-</ecNumber>
    </recommendedName>
</protein>
<keyword evidence="1" id="KW-0653">Protein transport</keyword>
<evidence type="ECO:0000313" key="4">
    <source>
        <dbReference type="EMBL" id="SAM01848.1"/>
    </source>
</evidence>
<dbReference type="GO" id="GO:0005789">
    <property type="term" value="C:endoplasmic reticulum membrane"/>
    <property type="evidence" value="ECO:0007669"/>
    <property type="project" value="UniProtKB-SubCell"/>
</dbReference>
<dbReference type="GO" id="GO:0015031">
    <property type="term" value="P:protein transport"/>
    <property type="evidence" value="ECO:0007669"/>
    <property type="project" value="UniProtKB-KW"/>
</dbReference>
<feature type="region of interest" description="Disordered" evidence="2">
    <location>
        <begin position="223"/>
        <end position="247"/>
    </location>
</feature>
<evidence type="ECO:0000259" key="3">
    <source>
        <dbReference type="Pfam" id="PF07819"/>
    </source>
</evidence>
<evidence type="ECO:0000256" key="1">
    <source>
        <dbReference type="RuleBase" id="RU365011"/>
    </source>
</evidence>
<evidence type="ECO:0000256" key="2">
    <source>
        <dbReference type="SAM" id="MobiDB-lite"/>
    </source>
</evidence>
<accession>A0A168P6P8</accession>
<keyword evidence="1" id="KW-0813">Transport</keyword>
<name>A0A168P6P8_ABSGL</name>
<comment type="similarity">
    <text evidence="1">Belongs to the GPI inositol-deacylase family.</text>
</comment>
<keyword evidence="5" id="KW-1185">Reference proteome</keyword>